<keyword evidence="4 10" id="KW-1003">Cell membrane</keyword>
<keyword evidence="5" id="KW-0997">Cell inner membrane</keyword>
<protein>
    <recommendedName>
        <fullName evidence="10">Transport permease protein</fullName>
    </recommendedName>
</protein>
<keyword evidence="9" id="KW-0046">Antibiotic resistance</keyword>
<dbReference type="InterPro" id="IPR013525">
    <property type="entry name" value="ABC2_TM"/>
</dbReference>
<evidence type="ECO:0000256" key="1">
    <source>
        <dbReference type="ARBA" id="ARBA00004429"/>
    </source>
</evidence>
<dbReference type="GO" id="GO:0015920">
    <property type="term" value="P:lipopolysaccharide transport"/>
    <property type="evidence" value="ECO:0007669"/>
    <property type="project" value="TreeGrafter"/>
</dbReference>
<gene>
    <name evidence="12" type="ORF">BKD30_03970</name>
</gene>
<dbReference type="InterPro" id="IPR000412">
    <property type="entry name" value="ABC_2_transport"/>
</dbReference>
<feature type="domain" description="ABC transmembrane type-2" evidence="11">
    <location>
        <begin position="37"/>
        <end position="275"/>
    </location>
</feature>
<organism evidence="12 13">
    <name type="scientific">Tersicoccus phoenicis</name>
    <dbReference type="NCBI Taxonomy" id="554083"/>
    <lineage>
        <taxon>Bacteria</taxon>
        <taxon>Bacillati</taxon>
        <taxon>Actinomycetota</taxon>
        <taxon>Actinomycetes</taxon>
        <taxon>Micrococcales</taxon>
        <taxon>Micrococcaceae</taxon>
        <taxon>Tersicoccus</taxon>
    </lineage>
</organism>
<proteinExistence type="inferred from homology"/>
<evidence type="ECO:0000256" key="4">
    <source>
        <dbReference type="ARBA" id="ARBA00022475"/>
    </source>
</evidence>
<dbReference type="Proteomes" id="UP000187085">
    <property type="component" value="Unassembled WGS sequence"/>
</dbReference>
<feature type="transmembrane region" description="Helical" evidence="10">
    <location>
        <begin position="72"/>
        <end position="90"/>
    </location>
</feature>
<dbReference type="RefSeq" id="WP_076702345.1">
    <property type="nucleotide sequence ID" value="NZ_MRDE01000017.1"/>
</dbReference>
<comment type="similarity">
    <text evidence="2 10">Belongs to the ABC-2 integral membrane protein family.</text>
</comment>
<evidence type="ECO:0000256" key="10">
    <source>
        <dbReference type="RuleBase" id="RU361157"/>
    </source>
</evidence>
<feature type="transmembrane region" description="Helical" evidence="10">
    <location>
        <begin position="182"/>
        <end position="202"/>
    </location>
</feature>
<evidence type="ECO:0000256" key="7">
    <source>
        <dbReference type="ARBA" id="ARBA00022989"/>
    </source>
</evidence>
<feature type="transmembrane region" description="Helical" evidence="10">
    <location>
        <begin position="36"/>
        <end position="60"/>
    </location>
</feature>
<dbReference type="Pfam" id="PF01061">
    <property type="entry name" value="ABC2_membrane"/>
    <property type="match status" value="1"/>
</dbReference>
<comment type="subcellular location">
    <subcellularLocation>
        <location evidence="1">Cell inner membrane</location>
        <topology evidence="1">Multi-pass membrane protein</topology>
    </subcellularLocation>
    <subcellularLocation>
        <location evidence="10">Cell membrane</location>
        <topology evidence="10">Multi-pass membrane protein</topology>
    </subcellularLocation>
</comment>
<feature type="transmembrane region" description="Helical" evidence="10">
    <location>
        <begin position="252"/>
        <end position="272"/>
    </location>
</feature>
<keyword evidence="3 10" id="KW-0813">Transport</keyword>
<name>A0A1R1LHN9_9MICC</name>
<comment type="caution">
    <text evidence="12">The sequence shown here is derived from an EMBL/GenBank/DDBJ whole genome shotgun (WGS) entry which is preliminary data.</text>
</comment>
<sequence>MTTPGRSRGFRDVIRHFYLLRLLVNKEVKVRYRGSVLGLLWSYIRPAVQFVVFYVAMGIFLELEKGTPNYAIYLFSGIVVINFFSEAFGNGARAMVANGGLIKKIFLPRQLFSFATLWVAGVHFVPQMVVLVIACLIVGWAPSLLSVVAILVGLIITAVFATGLGLIFGAANVFFRDSENLVDLYIMVATWLSPVLYTWTMVQDKFGDLWFNVYMLNPLTPAVELFHFGWWRGTVDGRFGVVLEVPPHLFTVWTPLAALVALLTLLVGSLMFSRLEGRFAQEL</sequence>
<keyword evidence="7 10" id="KW-1133">Transmembrane helix</keyword>
<evidence type="ECO:0000313" key="12">
    <source>
        <dbReference type="EMBL" id="OMH27055.1"/>
    </source>
</evidence>
<evidence type="ECO:0000256" key="5">
    <source>
        <dbReference type="ARBA" id="ARBA00022519"/>
    </source>
</evidence>
<accession>A0A1R1LHN9</accession>
<keyword evidence="13" id="KW-1185">Reference proteome</keyword>
<evidence type="ECO:0000256" key="3">
    <source>
        <dbReference type="ARBA" id="ARBA00022448"/>
    </source>
</evidence>
<feature type="transmembrane region" description="Helical" evidence="10">
    <location>
        <begin position="111"/>
        <end position="141"/>
    </location>
</feature>
<evidence type="ECO:0000259" key="11">
    <source>
        <dbReference type="PROSITE" id="PS51012"/>
    </source>
</evidence>
<dbReference type="GO" id="GO:0140359">
    <property type="term" value="F:ABC-type transporter activity"/>
    <property type="evidence" value="ECO:0007669"/>
    <property type="project" value="InterPro"/>
</dbReference>
<evidence type="ECO:0000256" key="6">
    <source>
        <dbReference type="ARBA" id="ARBA00022692"/>
    </source>
</evidence>
<dbReference type="PRINTS" id="PR00164">
    <property type="entry name" value="ABC2TRNSPORT"/>
</dbReference>
<dbReference type="STRING" id="554083.BKD30_03970"/>
<dbReference type="PANTHER" id="PTHR30413">
    <property type="entry name" value="INNER MEMBRANE TRANSPORT PERMEASE"/>
    <property type="match status" value="1"/>
</dbReference>
<dbReference type="PROSITE" id="PS51012">
    <property type="entry name" value="ABC_TM2"/>
    <property type="match status" value="1"/>
</dbReference>
<dbReference type="AlphaFoldDB" id="A0A1R1LHN9"/>
<evidence type="ECO:0000313" key="13">
    <source>
        <dbReference type="Proteomes" id="UP000187085"/>
    </source>
</evidence>
<evidence type="ECO:0000256" key="8">
    <source>
        <dbReference type="ARBA" id="ARBA00023136"/>
    </source>
</evidence>
<keyword evidence="8 10" id="KW-0472">Membrane</keyword>
<dbReference type="GO" id="GO:0043190">
    <property type="term" value="C:ATP-binding cassette (ABC) transporter complex"/>
    <property type="evidence" value="ECO:0007669"/>
    <property type="project" value="InterPro"/>
</dbReference>
<dbReference type="OrthoDB" id="9789409at2"/>
<evidence type="ECO:0000256" key="2">
    <source>
        <dbReference type="ARBA" id="ARBA00007783"/>
    </source>
</evidence>
<reference evidence="12 13" key="1">
    <citation type="submission" date="2016-12" db="EMBL/GenBank/DDBJ databases">
        <title>Draft genome of Tersicoccus phoenicis 1P05MA.</title>
        <authorList>
            <person name="Nakajima Y."/>
            <person name="Yoshizawa S."/>
            <person name="Nakamura K."/>
            <person name="Ogura Y."/>
            <person name="Hayashi T."/>
            <person name="Kogure K."/>
        </authorList>
    </citation>
    <scope>NUCLEOTIDE SEQUENCE [LARGE SCALE GENOMIC DNA]</scope>
    <source>
        <strain evidence="12 13">1p05MA</strain>
    </source>
</reference>
<feature type="transmembrane region" description="Helical" evidence="10">
    <location>
        <begin position="147"/>
        <end position="175"/>
    </location>
</feature>
<dbReference type="PANTHER" id="PTHR30413:SF8">
    <property type="entry name" value="TRANSPORT PERMEASE PROTEIN"/>
    <property type="match status" value="1"/>
</dbReference>
<evidence type="ECO:0000256" key="9">
    <source>
        <dbReference type="ARBA" id="ARBA00023251"/>
    </source>
</evidence>
<dbReference type="InterPro" id="IPR047817">
    <property type="entry name" value="ABC2_TM_bact-type"/>
</dbReference>
<dbReference type="GO" id="GO:0046677">
    <property type="term" value="P:response to antibiotic"/>
    <property type="evidence" value="ECO:0007669"/>
    <property type="project" value="UniProtKB-KW"/>
</dbReference>
<dbReference type="EMBL" id="MRDE01000017">
    <property type="protein sequence ID" value="OMH27055.1"/>
    <property type="molecule type" value="Genomic_DNA"/>
</dbReference>
<keyword evidence="6 10" id="KW-0812">Transmembrane</keyword>